<organism evidence="4 5">
    <name type="scientific">Gloeothece verrucosa (strain PCC 7822)</name>
    <name type="common">Cyanothece sp. (strain PCC 7822)</name>
    <dbReference type="NCBI Taxonomy" id="497965"/>
    <lineage>
        <taxon>Bacteria</taxon>
        <taxon>Bacillati</taxon>
        <taxon>Cyanobacteriota</taxon>
        <taxon>Cyanophyceae</taxon>
        <taxon>Oscillatoriophycideae</taxon>
        <taxon>Chroococcales</taxon>
        <taxon>Aphanothecaceae</taxon>
        <taxon>Gloeothece</taxon>
        <taxon>Gloeothece verrucosa</taxon>
    </lineage>
</organism>
<reference evidence="5" key="1">
    <citation type="journal article" date="2011" name="MBio">
        <title>Novel metabolic attributes of the genus Cyanothece, comprising a group of unicellular nitrogen-fixing Cyanobacteria.</title>
        <authorList>
            <person name="Bandyopadhyay A."/>
            <person name="Elvitigala T."/>
            <person name="Welsh E."/>
            <person name="Stockel J."/>
            <person name="Liberton M."/>
            <person name="Min H."/>
            <person name="Sherman L.A."/>
            <person name="Pakrasi H.B."/>
        </authorList>
    </citation>
    <scope>NUCLEOTIDE SEQUENCE [LARGE SCALE GENOMIC DNA]</scope>
    <source>
        <strain evidence="5">PCC 7822</strain>
    </source>
</reference>
<dbReference type="STRING" id="497965.Cyan7822_2007"/>
<keyword evidence="4" id="KW-0808">Transferase</keyword>
<evidence type="ECO:0000256" key="2">
    <source>
        <dbReference type="SAM" id="Phobius"/>
    </source>
</evidence>
<dbReference type="Pfam" id="PF02397">
    <property type="entry name" value="Bac_transf"/>
    <property type="match status" value="1"/>
</dbReference>
<dbReference type="GO" id="GO:0047360">
    <property type="term" value="F:undecaprenyl-phosphate galactose phosphotransferase activity"/>
    <property type="evidence" value="ECO:0007669"/>
    <property type="project" value="UniProtKB-EC"/>
</dbReference>
<protein>
    <submittedName>
        <fullName evidence="4">Anti-sigma-factor antagonist and sugar transfersase</fullName>
        <ecNumber evidence="4">2.7.8.6</ecNumber>
    </submittedName>
</protein>
<dbReference type="InterPro" id="IPR002645">
    <property type="entry name" value="STAS_dom"/>
</dbReference>
<evidence type="ECO:0000313" key="4">
    <source>
        <dbReference type="EMBL" id="ADN13989.1"/>
    </source>
</evidence>
<dbReference type="InterPro" id="IPR003362">
    <property type="entry name" value="Bact_transf"/>
</dbReference>
<keyword evidence="2" id="KW-0812">Transmembrane</keyword>
<dbReference type="InterPro" id="IPR036513">
    <property type="entry name" value="STAS_dom_sf"/>
</dbReference>
<dbReference type="PROSITE" id="PS50801">
    <property type="entry name" value="STAS"/>
    <property type="match status" value="1"/>
</dbReference>
<accession>E0UBP5</accession>
<dbReference type="CDD" id="cd07043">
    <property type="entry name" value="STAS_anti-anti-sigma_factors"/>
    <property type="match status" value="1"/>
</dbReference>
<evidence type="ECO:0000259" key="3">
    <source>
        <dbReference type="PROSITE" id="PS50801"/>
    </source>
</evidence>
<dbReference type="KEGG" id="cyj:Cyan7822_2007"/>
<dbReference type="AlphaFoldDB" id="E0UBP5"/>
<feature type="transmembrane region" description="Helical" evidence="2">
    <location>
        <begin position="144"/>
        <end position="165"/>
    </location>
</feature>
<sequence>MATPLPPQDFLIVADDDYPVIVIPDRLTVLEAVAFKHTCHQLLDQDSPPAKIILDFTETQFIDSSGIGALVHNLKAAASKKVELLLNNVNPPVMGVLCLTGLDSLLTIENTLISSKSQLPSNSDLCLPQTHPSVSCSVKRLMDIVGSIVGLAITGVLFIPIAIAIKWDSPGPIFFSQTRCGWLGKQFKIVKFRSMCINAENLKNKIPNQASGAIFKNQNDPRVTRVGRFLRRTSLDELPQFWNVLRGEMSLVGTRPPTPDEVDRYDVPQWRRLNVKPGMTGEWQVNGRSQVRNFEEVIELDLRYQKNWSLSYDLKLIFKTILIVFQKNSGAY</sequence>
<keyword evidence="2" id="KW-0472">Membrane</keyword>
<gene>
    <name evidence="4" type="ordered locus">Cyan7822_2007</name>
</gene>
<evidence type="ECO:0000313" key="5">
    <source>
        <dbReference type="Proteomes" id="UP000008206"/>
    </source>
</evidence>
<proteinExistence type="inferred from homology"/>
<evidence type="ECO:0000256" key="1">
    <source>
        <dbReference type="ARBA" id="ARBA00006464"/>
    </source>
</evidence>
<dbReference type="OrthoDB" id="9808602at2"/>
<dbReference type="RefSeq" id="WP_013322095.1">
    <property type="nucleotide sequence ID" value="NC_014501.1"/>
</dbReference>
<dbReference type="eggNOG" id="COG1366">
    <property type="taxonomic scope" value="Bacteria"/>
</dbReference>
<dbReference type="PANTHER" id="PTHR30576">
    <property type="entry name" value="COLANIC BIOSYNTHESIS UDP-GLUCOSE LIPID CARRIER TRANSFERASE"/>
    <property type="match status" value="1"/>
</dbReference>
<dbReference type="Proteomes" id="UP000008206">
    <property type="component" value="Chromosome"/>
</dbReference>
<comment type="similarity">
    <text evidence="1">Belongs to the bacterial sugar transferase family.</text>
</comment>
<dbReference type="HOGENOM" id="CLU_024920_0_0_3"/>
<keyword evidence="2" id="KW-1133">Transmembrane helix</keyword>
<dbReference type="PANTHER" id="PTHR30576:SF10">
    <property type="entry name" value="SLL5057 PROTEIN"/>
    <property type="match status" value="1"/>
</dbReference>
<dbReference type="EMBL" id="CP002198">
    <property type="protein sequence ID" value="ADN13989.1"/>
    <property type="molecule type" value="Genomic_DNA"/>
</dbReference>
<dbReference type="SUPFAM" id="SSF52091">
    <property type="entry name" value="SpoIIaa-like"/>
    <property type="match status" value="1"/>
</dbReference>
<keyword evidence="5" id="KW-1185">Reference proteome</keyword>
<dbReference type="Gene3D" id="3.30.750.24">
    <property type="entry name" value="STAS domain"/>
    <property type="match status" value="1"/>
</dbReference>
<dbReference type="EC" id="2.7.8.6" evidence="4"/>
<name>E0UBP5_GLOV7</name>
<dbReference type="eggNOG" id="COG2148">
    <property type="taxonomic scope" value="Bacteria"/>
</dbReference>
<feature type="domain" description="STAS" evidence="3">
    <location>
        <begin position="20"/>
        <end position="122"/>
    </location>
</feature>
<dbReference type="Pfam" id="PF01740">
    <property type="entry name" value="STAS"/>
    <property type="match status" value="1"/>
</dbReference>